<protein>
    <submittedName>
        <fullName evidence="2">Unannotated protein</fullName>
    </submittedName>
</protein>
<gene>
    <name evidence="2" type="ORF">UFOPK2837_00562</name>
    <name evidence="3" type="ORF">UFOPK4065_00732</name>
</gene>
<reference evidence="2" key="1">
    <citation type="submission" date="2020-05" db="EMBL/GenBank/DDBJ databases">
        <authorList>
            <person name="Chiriac C."/>
            <person name="Salcher M."/>
            <person name="Ghai R."/>
            <person name="Kavagutti S V."/>
        </authorList>
    </citation>
    <scope>NUCLEOTIDE SEQUENCE</scope>
</reference>
<dbReference type="EMBL" id="CAEZZF010000034">
    <property type="protein sequence ID" value="CAB4750386.1"/>
    <property type="molecule type" value="Genomic_DNA"/>
</dbReference>
<evidence type="ECO:0000313" key="3">
    <source>
        <dbReference type="EMBL" id="CAB5007326.1"/>
    </source>
</evidence>
<evidence type="ECO:0000256" key="1">
    <source>
        <dbReference type="ARBA" id="ARBA00022679"/>
    </source>
</evidence>
<dbReference type="PANTHER" id="PTHR13707">
    <property type="entry name" value="KETOACID-COENZYME A TRANSFERASE"/>
    <property type="match status" value="1"/>
</dbReference>
<dbReference type="SMART" id="SM00882">
    <property type="entry name" value="CoA_trans"/>
    <property type="match status" value="1"/>
</dbReference>
<sequence>MGVDTPSHRKLVRTPQEAVAGIIDGALLLVGGWGGIGVPHELIVATSKLPVRNLTIVSNNCGMGRAGDVGELFKAGMVSKAITTFPVHSEAIDYLDRVKKGEVEVELTPQGTLAERLRCAGAGLGGFFTPTGAGTELGENKESRTINGTEHILEEPLHGDFAIITADLADEMGNLRFRFAARSFNPLMAMAARKTIVEVRELVPIGAIKPDDIHLPGIFVDTIYVSGSR</sequence>
<dbReference type="GO" id="GO:0008410">
    <property type="term" value="F:CoA-transferase activity"/>
    <property type="evidence" value="ECO:0007669"/>
    <property type="project" value="InterPro"/>
</dbReference>
<dbReference type="Pfam" id="PF01144">
    <property type="entry name" value="CoA_trans"/>
    <property type="match status" value="1"/>
</dbReference>
<dbReference type="NCBIfam" id="TIGR02429">
    <property type="entry name" value="pcaI_scoA_fam"/>
    <property type="match status" value="1"/>
</dbReference>
<dbReference type="EMBL" id="CAFBPE010000051">
    <property type="protein sequence ID" value="CAB5007326.1"/>
    <property type="molecule type" value="Genomic_DNA"/>
</dbReference>
<proteinExistence type="predicted"/>
<evidence type="ECO:0000313" key="2">
    <source>
        <dbReference type="EMBL" id="CAB4750386.1"/>
    </source>
</evidence>
<accession>A0A6J6TTA3</accession>
<dbReference type="InterPro" id="IPR012792">
    <property type="entry name" value="3-oxoacid_CoA-transf_A"/>
</dbReference>
<dbReference type="InterPro" id="IPR037171">
    <property type="entry name" value="NagB/RpiA_transferase-like"/>
</dbReference>
<keyword evidence="1" id="KW-0808">Transferase</keyword>
<dbReference type="PANTHER" id="PTHR13707:SF60">
    <property type="entry name" value="ACETATE COA-TRANSFERASE SUBUNIT ALPHA"/>
    <property type="match status" value="1"/>
</dbReference>
<dbReference type="InterPro" id="IPR004165">
    <property type="entry name" value="CoA_trans_fam_I"/>
</dbReference>
<dbReference type="Gene3D" id="3.40.1080.10">
    <property type="entry name" value="Glutaconate Coenzyme A-transferase"/>
    <property type="match status" value="1"/>
</dbReference>
<dbReference type="SUPFAM" id="SSF100950">
    <property type="entry name" value="NagB/RpiA/CoA transferase-like"/>
    <property type="match status" value="1"/>
</dbReference>
<dbReference type="AlphaFoldDB" id="A0A6J6TTA3"/>
<name>A0A6J6TTA3_9ZZZZ</name>
<organism evidence="2">
    <name type="scientific">freshwater metagenome</name>
    <dbReference type="NCBI Taxonomy" id="449393"/>
    <lineage>
        <taxon>unclassified sequences</taxon>
        <taxon>metagenomes</taxon>
        <taxon>ecological metagenomes</taxon>
    </lineage>
</organism>